<dbReference type="AlphaFoldDB" id="A0A397Q967"/>
<accession>A0A397Q967</accession>
<proteinExistence type="predicted"/>
<evidence type="ECO:0000313" key="2">
    <source>
        <dbReference type="Proteomes" id="UP000266273"/>
    </source>
</evidence>
<organism evidence="1 2">
    <name type="scientific">Dichotomicrobium thermohalophilum</name>
    <dbReference type="NCBI Taxonomy" id="933063"/>
    <lineage>
        <taxon>Bacteria</taxon>
        <taxon>Pseudomonadati</taxon>
        <taxon>Pseudomonadota</taxon>
        <taxon>Alphaproteobacteria</taxon>
        <taxon>Hyphomicrobiales</taxon>
        <taxon>Hyphomicrobiaceae</taxon>
        <taxon>Dichotomicrobium</taxon>
    </lineage>
</organism>
<dbReference type="Proteomes" id="UP000266273">
    <property type="component" value="Unassembled WGS sequence"/>
</dbReference>
<comment type="caution">
    <text evidence="1">The sequence shown here is derived from an EMBL/GenBank/DDBJ whole genome shotgun (WGS) entry which is preliminary data.</text>
</comment>
<sequence length="210" mass="23101">MGQVMAKSWSYGERDYRAIEDALMGSDYGRWFLGEYLARNRSEETQRLLEALDRLEDSLGAGVNADRLPRLREIALEIDAALGDALARIEPETTVPSLEPPVETILEAVEDINSFLESLTARRVYQRLSEKIRARLADIQASCAQVDSRSEAAQTLTQVLSDLRARLSAVDVGLEAPDLSNDGDGPRFPRKLLEELAAAFGPGRSAPARG</sequence>
<dbReference type="EMBL" id="QXDF01000001">
    <property type="protein sequence ID" value="RIA56365.1"/>
    <property type="molecule type" value="Genomic_DNA"/>
</dbReference>
<protein>
    <submittedName>
        <fullName evidence="1">Uncharacterized protein</fullName>
    </submittedName>
</protein>
<evidence type="ECO:0000313" key="1">
    <source>
        <dbReference type="EMBL" id="RIA56365.1"/>
    </source>
</evidence>
<name>A0A397Q967_9HYPH</name>
<keyword evidence="2" id="KW-1185">Reference proteome</keyword>
<gene>
    <name evidence="1" type="ORF">BXY53_1470</name>
</gene>
<reference evidence="1 2" key="1">
    <citation type="submission" date="2018-08" db="EMBL/GenBank/DDBJ databases">
        <title>Genomic Encyclopedia of Archaeal and Bacterial Type Strains, Phase II (KMG-II): from individual species to whole genera.</title>
        <authorList>
            <person name="Goeker M."/>
        </authorList>
    </citation>
    <scope>NUCLEOTIDE SEQUENCE [LARGE SCALE GENOMIC DNA]</scope>
    <source>
        <strain evidence="1 2">DSM 5002</strain>
    </source>
</reference>